<feature type="region of interest" description="Disordered" evidence="3">
    <location>
        <begin position="18"/>
        <end position="68"/>
    </location>
</feature>
<evidence type="ECO:0000256" key="1">
    <source>
        <dbReference type="ARBA" id="ARBA00010476"/>
    </source>
</evidence>
<dbReference type="InterPro" id="IPR009073">
    <property type="entry name" value="HscB_oligo_C"/>
</dbReference>
<dbReference type="GO" id="GO:0005739">
    <property type="term" value="C:mitochondrion"/>
    <property type="evidence" value="ECO:0007669"/>
    <property type="project" value="TreeGrafter"/>
</dbReference>
<name>A0A8J9X1F9_PHATR</name>
<proteinExistence type="inferred from homology"/>
<evidence type="ECO:0000259" key="4">
    <source>
        <dbReference type="PROSITE" id="PS50076"/>
    </source>
</evidence>
<gene>
    <name evidence="5" type="ORF">PTTT1_LOCUS11619</name>
</gene>
<dbReference type="InterPro" id="IPR001623">
    <property type="entry name" value="DnaJ_domain"/>
</dbReference>
<dbReference type="SMART" id="SM00271">
    <property type="entry name" value="DnaJ"/>
    <property type="match status" value="1"/>
</dbReference>
<dbReference type="PANTHER" id="PTHR14021">
    <property type="entry name" value="IRON-SULFUR CLUSTER CO-CHAPERONE PROTEIN HSCB"/>
    <property type="match status" value="1"/>
</dbReference>
<dbReference type="SUPFAM" id="SSF47144">
    <property type="entry name" value="HSC20 (HSCB), C-terminal oligomerisation domain"/>
    <property type="match status" value="1"/>
</dbReference>
<dbReference type="CDD" id="cd06257">
    <property type="entry name" value="DnaJ"/>
    <property type="match status" value="1"/>
</dbReference>
<sequence length="238" mass="27088">MWTVLRTTRTTATRFTRRQNQTQTATAVGTTTLQPDRWMSSAAQQEDPRDEDGYSDSCTDLRHSTPQQPVNHFATMGLTPQFVVDEQQLKQSYKRLMTSLHPDKHTLKSQSSQDESHDLASRVTLAYDVLRQSLSRASHLLELNGRGMEDTASGKLVGACFLMHVMDLREQIDEANDDASLKKLWDENEVRSQQVCDGLAEAFAQEDFDEALRLTGKLQYWNRVQETIREKIGSLHDA</sequence>
<reference evidence="5" key="1">
    <citation type="submission" date="2022-02" db="EMBL/GenBank/DDBJ databases">
        <authorList>
            <person name="Giguere J D."/>
        </authorList>
    </citation>
    <scope>NUCLEOTIDE SEQUENCE</scope>
    <source>
        <strain evidence="5">CCAP 1055/1</strain>
    </source>
</reference>
<evidence type="ECO:0000256" key="3">
    <source>
        <dbReference type="SAM" id="MobiDB-lite"/>
    </source>
</evidence>
<dbReference type="InterPro" id="IPR036386">
    <property type="entry name" value="HscB_C_sf"/>
</dbReference>
<feature type="compositionally biased region" description="Low complexity" evidence="3">
    <location>
        <begin position="18"/>
        <end position="34"/>
    </location>
</feature>
<keyword evidence="2" id="KW-0143">Chaperone</keyword>
<feature type="domain" description="J" evidence="4">
    <location>
        <begin position="71"/>
        <end position="153"/>
    </location>
</feature>
<dbReference type="GO" id="GO:0044571">
    <property type="term" value="P:[2Fe-2S] cluster assembly"/>
    <property type="evidence" value="ECO:0007669"/>
    <property type="project" value="InterPro"/>
</dbReference>
<dbReference type="Proteomes" id="UP000836788">
    <property type="component" value="Chromosome 12"/>
</dbReference>
<dbReference type="PANTHER" id="PTHR14021:SF15">
    <property type="entry name" value="IRON-SULFUR CLUSTER CO-CHAPERONE PROTEIN HSCB"/>
    <property type="match status" value="1"/>
</dbReference>
<dbReference type="SUPFAM" id="SSF46565">
    <property type="entry name" value="Chaperone J-domain"/>
    <property type="match status" value="1"/>
</dbReference>
<dbReference type="EMBL" id="OU594953">
    <property type="protein sequence ID" value="CAG9279918.1"/>
    <property type="molecule type" value="Genomic_DNA"/>
</dbReference>
<dbReference type="AlphaFoldDB" id="A0A8J9X1F9"/>
<dbReference type="NCBIfam" id="TIGR00714">
    <property type="entry name" value="hscB"/>
    <property type="match status" value="1"/>
</dbReference>
<protein>
    <recommendedName>
        <fullName evidence="4">J domain-containing protein</fullName>
    </recommendedName>
</protein>
<evidence type="ECO:0000256" key="2">
    <source>
        <dbReference type="ARBA" id="ARBA00023186"/>
    </source>
</evidence>
<dbReference type="InterPro" id="IPR036869">
    <property type="entry name" value="J_dom_sf"/>
</dbReference>
<dbReference type="Gene3D" id="1.10.287.110">
    <property type="entry name" value="DnaJ domain"/>
    <property type="match status" value="1"/>
</dbReference>
<dbReference type="GO" id="GO:0051259">
    <property type="term" value="P:protein complex oligomerization"/>
    <property type="evidence" value="ECO:0007669"/>
    <property type="project" value="InterPro"/>
</dbReference>
<dbReference type="InterPro" id="IPR004640">
    <property type="entry name" value="HscB"/>
</dbReference>
<dbReference type="GO" id="GO:0051087">
    <property type="term" value="F:protein-folding chaperone binding"/>
    <property type="evidence" value="ECO:0007669"/>
    <property type="project" value="InterPro"/>
</dbReference>
<dbReference type="Pfam" id="PF00226">
    <property type="entry name" value="DnaJ"/>
    <property type="match status" value="1"/>
</dbReference>
<accession>A0A8J9X1F9</accession>
<evidence type="ECO:0000313" key="5">
    <source>
        <dbReference type="EMBL" id="CAG9279918.1"/>
    </source>
</evidence>
<dbReference type="OMA" id="LMFIERF"/>
<comment type="similarity">
    <text evidence="1">Belongs to the HscB family.</text>
</comment>
<dbReference type="PROSITE" id="PS50076">
    <property type="entry name" value="DNAJ_2"/>
    <property type="match status" value="1"/>
</dbReference>
<dbReference type="Gene3D" id="1.20.1280.20">
    <property type="entry name" value="HscB, C-terminal domain"/>
    <property type="match status" value="1"/>
</dbReference>
<dbReference type="GO" id="GO:0001671">
    <property type="term" value="F:ATPase activator activity"/>
    <property type="evidence" value="ECO:0007669"/>
    <property type="project" value="InterPro"/>
</dbReference>
<organism evidence="5">
    <name type="scientific">Phaeodactylum tricornutum</name>
    <name type="common">Diatom</name>
    <dbReference type="NCBI Taxonomy" id="2850"/>
    <lineage>
        <taxon>Eukaryota</taxon>
        <taxon>Sar</taxon>
        <taxon>Stramenopiles</taxon>
        <taxon>Ochrophyta</taxon>
        <taxon>Bacillariophyta</taxon>
        <taxon>Bacillariophyceae</taxon>
        <taxon>Bacillariophycidae</taxon>
        <taxon>Naviculales</taxon>
        <taxon>Phaeodactylaceae</taxon>
        <taxon>Phaeodactylum</taxon>
    </lineage>
</organism>
<dbReference type="Pfam" id="PF07743">
    <property type="entry name" value="HSCB_C"/>
    <property type="match status" value="1"/>
</dbReference>